<evidence type="ECO:0000313" key="2">
    <source>
        <dbReference type="Proteomes" id="UP001283361"/>
    </source>
</evidence>
<dbReference type="AlphaFoldDB" id="A0AAE0YE68"/>
<reference evidence="1" key="1">
    <citation type="journal article" date="2023" name="G3 (Bethesda)">
        <title>A reference genome for the long-term kleptoplast-retaining sea slug Elysia crispata morphotype clarki.</title>
        <authorList>
            <person name="Eastman K.E."/>
            <person name="Pendleton A.L."/>
            <person name="Shaikh M.A."/>
            <person name="Suttiyut T."/>
            <person name="Ogas R."/>
            <person name="Tomko P."/>
            <person name="Gavelis G."/>
            <person name="Widhalm J.R."/>
            <person name="Wisecaver J.H."/>
        </authorList>
    </citation>
    <scope>NUCLEOTIDE SEQUENCE</scope>
    <source>
        <strain evidence="1">ECLA1</strain>
    </source>
</reference>
<evidence type="ECO:0000313" key="1">
    <source>
        <dbReference type="EMBL" id="KAK3742707.1"/>
    </source>
</evidence>
<comment type="caution">
    <text evidence="1">The sequence shown here is derived from an EMBL/GenBank/DDBJ whole genome shotgun (WGS) entry which is preliminary data.</text>
</comment>
<proteinExistence type="predicted"/>
<organism evidence="1 2">
    <name type="scientific">Elysia crispata</name>
    <name type="common">lettuce slug</name>
    <dbReference type="NCBI Taxonomy" id="231223"/>
    <lineage>
        <taxon>Eukaryota</taxon>
        <taxon>Metazoa</taxon>
        <taxon>Spiralia</taxon>
        <taxon>Lophotrochozoa</taxon>
        <taxon>Mollusca</taxon>
        <taxon>Gastropoda</taxon>
        <taxon>Heterobranchia</taxon>
        <taxon>Euthyneura</taxon>
        <taxon>Panpulmonata</taxon>
        <taxon>Sacoglossa</taxon>
        <taxon>Placobranchoidea</taxon>
        <taxon>Plakobranchidae</taxon>
        <taxon>Elysia</taxon>
    </lineage>
</organism>
<sequence>MIPSTSTSSTPLQALSPLRSTAFLNRGLYEPISVNHVTSLIFVCPAIFHALLHPSHSFSACLGIVWLCLNLDSMRIYSGFTR</sequence>
<dbReference type="Proteomes" id="UP001283361">
    <property type="component" value="Unassembled WGS sequence"/>
</dbReference>
<protein>
    <submittedName>
        <fullName evidence="1">Uncharacterized protein</fullName>
    </submittedName>
</protein>
<keyword evidence="2" id="KW-1185">Reference proteome</keyword>
<accession>A0AAE0YE68</accession>
<dbReference type="EMBL" id="JAWDGP010006345">
    <property type="protein sequence ID" value="KAK3742707.1"/>
    <property type="molecule type" value="Genomic_DNA"/>
</dbReference>
<name>A0AAE0YE68_9GAST</name>
<gene>
    <name evidence="1" type="ORF">RRG08_025650</name>
</gene>